<feature type="coiled-coil region" evidence="1">
    <location>
        <begin position="325"/>
        <end position="443"/>
    </location>
</feature>
<protein>
    <submittedName>
        <fullName evidence="3">Uncharacterized protein</fullName>
    </submittedName>
</protein>
<keyword evidence="1" id="KW-0175">Coiled coil</keyword>
<evidence type="ECO:0000313" key="2">
    <source>
        <dbReference type="Proteomes" id="UP000035681"/>
    </source>
</evidence>
<sequence>MTKKYERVNFKKNIVDSFLFFEELLKSEDDIMKSNVVIHCHDNNNEYEDLIIGDLESDCNGLLSQFLEKIFQYTGKFPNYTFFDITIRGAACLNDALIDLVRINNSSNELPKRIEKNFSSWLDPYAPNPFSLSIPNSSYIKPILKFMSKGSTIIKSQLSEEVNRFPRIFIIDIVKLDDKSPETSDAVRWIYIDVPCGMNADIGNKLIKFLQRDTIQTEIKLQTFKDPIISVIKDFLRKDTLSTIIFNSTNNECLQNFENIKNNLLKWCIFPHKSIKLNTEEYLLGTNADVEYFDKYKLEYNFTEILPIVELEKLESNRILLEKINNSLCANIQDAKNKIKKIEEKIIDNKKIINKHEKFNNSLQKQIEKFNENYYIAKEKNLKLKDDSENLSNEKELLSHDTSNKEKKIKELQSKIDKLKYHNNALKKENEEKEKSNKETLVEAEKIYTIGKNMYKQFEDELELISKINSSMEINFDNNKKMSTEFMELEKECRNNIINLHSTTENQKIYLQLILFERYCLSSDIHNVKHNIIPRYTSGEHRSNPPILITKNFTSNAFLITDDIPKGTLNVVLFTRFKGAPAVFICFYNGLVMADVAEYQNTEALPERTGGWDLTGCKSGDCFFVREEDSMDAEVWRDSGFRFYN</sequence>
<name>A0AAF5D5W9_STRER</name>
<organism evidence="2 3">
    <name type="scientific">Strongyloides stercoralis</name>
    <name type="common">Threadworm</name>
    <dbReference type="NCBI Taxonomy" id="6248"/>
    <lineage>
        <taxon>Eukaryota</taxon>
        <taxon>Metazoa</taxon>
        <taxon>Ecdysozoa</taxon>
        <taxon>Nematoda</taxon>
        <taxon>Chromadorea</taxon>
        <taxon>Rhabditida</taxon>
        <taxon>Tylenchina</taxon>
        <taxon>Panagrolaimomorpha</taxon>
        <taxon>Strongyloidoidea</taxon>
        <taxon>Strongyloididae</taxon>
        <taxon>Strongyloides</taxon>
    </lineage>
</organism>
<proteinExistence type="predicted"/>
<dbReference type="AlphaFoldDB" id="A0AAF5D5W9"/>
<reference evidence="3" key="1">
    <citation type="submission" date="2024-02" db="UniProtKB">
        <authorList>
            <consortium name="WormBaseParasite"/>
        </authorList>
    </citation>
    <scope>IDENTIFICATION</scope>
</reference>
<accession>A0AAF5D5W9</accession>
<evidence type="ECO:0000313" key="3">
    <source>
        <dbReference type="WBParaSite" id="TCONS_00007263.p1"/>
    </source>
</evidence>
<dbReference type="Proteomes" id="UP000035681">
    <property type="component" value="Unplaced"/>
</dbReference>
<evidence type="ECO:0000256" key="1">
    <source>
        <dbReference type="SAM" id="Coils"/>
    </source>
</evidence>
<dbReference type="WBParaSite" id="TCONS_00007263.p1">
    <property type="protein sequence ID" value="TCONS_00007263.p1"/>
    <property type="gene ID" value="XLOC_005303"/>
</dbReference>
<keyword evidence="2" id="KW-1185">Reference proteome</keyword>